<dbReference type="KEGG" id="aaut:ACETAC_06605"/>
<dbReference type="CDD" id="cd00859">
    <property type="entry name" value="HisRS_anticodon"/>
    <property type="match status" value="1"/>
</dbReference>
<evidence type="ECO:0000256" key="12">
    <source>
        <dbReference type="PIRSR" id="PIRSR001549-1"/>
    </source>
</evidence>
<dbReference type="InterPro" id="IPR015807">
    <property type="entry name" value="His-tRNA-ligase"/>
</dbReference>
<evidence type="ECO:0000256" key="11">
    <source>
        <dbReference type="HAMAP-Rule" id="MF_00127"/>
    </source>
</evidence>
<dbReference type="HAMAP" id="MF_00127">
    <property type="entry name" value="His_tRNA_synth"/>
    <property type="match status" value="1"/>
</dbReference>
<keyword evidence="5 11" id="KW-0436">Ligase</keyword>
<comment type="subcellular location">
    <subcellularLocation>
        <location evidence="1 11">Cytoplasm</location>
    </subcellularLocation>
</comment>
<dbReference type="Gene3D" id="3.40.50.800">
    <property type="entry name" value="Anticodon-binding domain"/>
    <property type="match status" value="1"/>
</dbReference>
<dbReference type="Proteomes" id="UP000671913">
    <property type="component" value="Chromosome"/>
</dbReference>
<proteinExistence type="inferred from homology"/>
<evidence type="ECO:0000256" key="10">
    <source>
        <dbReference type="ARBA" id="ARBA00047639"/>
    </source>
</evidence>
<feature type="binding site" evidence="12">
    <location>
        <position position="257"/>
    </location>
    <ligand>
        <name>L-histidine</name>
        <dbReference type="ChEBI" id="CHEBI:57595"/>
    </ligand>
</feature>
<comment type="subunit">
    <text evidence="3 11">Homodimer.</text>
</comment>
<name>A0A975AUD2_9THEO</name>
<organism evidence="14 15">
    <name type="scientific">Aceticella autotrophica</name>
    <dbReference type="NCBI Taxonomy" id="2755338"/>
    <lineage>
        <taxon>Bacteria</taxon>
        <taxon>Bacillati</taxon>
        <taxon>Bacillota</taxon>
        <taxon>Clostridia</taxon>
        <taxon>Thermoanaerobacterales</taxon>
        <taxon>Thermoanaerobacteraceae</taxon>
        <taxon>Aceticella</taxon>
    </lineage>
</organism>
<dbReference type="NCBIfam" id="TIGR00442">
    <property type="entry name" value="hisS"/>
    <property type="match status" value="1"/>
</dbReference>
<feature type="domain" description="Aminoacyl-transfer RNA synthetases class-II family profile" evidence="13">
    <location>
        <begin position="1"/>
        <end position="322"/>
    </location>
</feature>
<accession>A0A975AUD2</accession>
<feature type="binding site" evidence="12">
    <location>
        <position position="112"/>
    </location>
    <ligand>
        <name>L-histidine</name>
        <dbReference type="ChEBI" id="CHEBI:57595"/>
    </ligand>
</feature>
<feature type="binding site" evidence="12">
    <location>
        <position position="126"/>
    </location>
    <ligand>
        <name>L-histidine</name>
        <dbReference type="ChEBI" id="CHEBI:57595"/>
    </ligand>
</feature>
<feature type="binding site" evidence="12">
    <location>
        <begin position="261"/>
        <end position="262"/>
    </location>
    <ligand>
        <name>L-histidine</name>
        <dbReference type="ChEBI" id="CHEBI:57595"/>
    </ligand>
</feature>
<dbReference type="GO" id="GO:0005737">
    <property type="term" value="C:cytoplasm"/>
    <property type="evidence" value="ECO:0007669"/>
    <property type="project" value="UniProtKB-SubCell"/>
</dbReference>
<keyword evidence="6 11" id="KW-0547">Nucleotide-binding</keyword>
<dbReference type="Pfam" id="PF13393">
    <property type="entry name" value="tRNA-synt_His"/>
    <property type="match status" value="1"/>
</dbReference>
<evidence type="ECO:0000256" key="8">
    <source>
        <dbReference type="ARBA" id="ARBA00022917"/>
    </source>
</evidence>
<evidence type="ECO:0000313" key="14">
    <source>
        <dbReference type="EMBL" id="QSZ26582.1"/>
    </source>
</evidence>
<dbReference type="Pfam" id="PF03129">
    <property type="entry name" value="HGTP_anticodon"/>
    <property type="match status" value="1"/>
</dbReference>
<evidence type="ECO:0000256" key="6">
    <source>
        <dbReference type="ARBA" id="ARBA00022741"/>
    </source>
</evidence>
<dbReference type="PROSITE" id="PS50862">
    <property type="entry name" value="AA_TRNA_LIGASE_II"/>
    <property type="match status" value="1"/>
</dbReference>
<keyword evidence="7 11" id="KW-0067">ATP-binding</keyword>
<dbReference type="InterPro" id="IPR036621">
    <property type="entry name" value="Anticodon-bd_dom_sf"/>
</dbReference>
<feature type="binding site" evidence="12">
    <location>
        <position position="130"/>
    </location>
    <ligand>
        <name>L-histidine</name>
        <dbReference type="ChEBI" id="CHEBI:57595"/>
    </ligand>
</feature>
<dbReference type="RefSeq" id="WP_284679260.1">
    <property type="nucleotide sequence ID" value="NZ_CP060096.1"/>
</dbReference>
<dbReference type="PANTHER" id="PTHR43707">
    <property type="entry name" value="HISTIDYL-TRNA SYNTHETASE"/>
    <property type="match status" value="1"/>
</dbReference>
<dbReference type="SUPFAM" id="SSF55681">
    <property type="entry name" value="Class II aaRS and biotin synthetases"/>
    <property type="match status" value="1"/>
</dbReference>
<dbReference type="PIRSF" id="PIRSF001549">
    <property type="entry name" value="His-tRNA_synth"/>
    <property type="match status" value="1"/>
</dbReference>
<evidence type="ECO:0000313" key="15">
    <source>
        <dbReference type="Proteomes" id="UP000671913"/>
    </source>
</evidence>
<evidence type="ECO:0000256" key="9">
    <source>
        <dbReference type="ARBA" id="ARBA00023146"/>
    </source>
</evidence>
<keyword evidence="15" id="KW-1185">Reference proteome</keyword>
<dbReference type="InterPro" id="IPR004154">
    <property type="entry name" value="Anticodon-bd"/>
</dbReference>
<dbReference type="PANTHER" id="PTHR43707:SF1">
    <property type="entry name" value="HISTIDINE--TRNA LIGASE, MITOCHONDRIAL-RELATED"/>
    <property type="match status" value="1"/>
</dbReference>
<dbReference type="EMBL" id="CP060096">
    <property type="protein sequence ID" value="QSZ26582.1"/>
    <property type="molecule type" value="Genomic_DNA"/>
</dbReference>
<dbReference type="InterPro" id="IPR004516">
    <property type="entry name" value="HisRS/HisZ"/>
</dbReference>
<evidence type="ECO:0000256" key="2">
    <source>
        <dbReference type="ARBA" id="ARBA00008226"/>
    </source>
</evidence>
<sequence length="423" mass="48160">MLTKAPRGTRDVLPLEIYKWQYIENKIRNICNNFGFKEIRTPCFEHTELFLRGVGKSTDIVRKEMYTFTDKGGRSITLKPEGTSPTVRAFIEHNLYAETQPTKLYYFTPVYRYERPQSGRLREHHQFGVEMFGAKDASADVEVISIAMTLFEELGLRNLELNINSIGCSECRKEYNKVLRGFLKENLENLCDDCKARYEINPMRVLDCKVENCKKILKDAPLILNFLCDDCKKHFDDLKTYLTAIGFKFLINPRIVRGLDYYTRTAFEIISNDLSTQGTVCGGGRYDGLVEECGGPAFPAVGFGLGLERLILLLGNSGIEIPLPTGPDLFIACAGENAKKYVFTLVYKLRRAGLSVEMDSIKRSLKAQMKYANKLNAKFVIIIGEDEVLKKSAKLKNMADGSEIEIKIDEIYEKIKDYIGRNK</sequence>
<comment type="similarity">
    <text evidence="2 11">Belongs to the class-II aminoacyl-tRNA synthetase family.</text>
</comment>
<dbReference type="GO" id="GO:0005524">
    <property type="term" value="F:ATP binding"/>
    <property type="evidence" value="ECO:0007669"/>
    <property type="project" value="UniProtKB-UniRule"/>
</dbReference>
<keyword evidence="4 11" id="KW-0963">Cytoplasm</keyword>
<reference evidence="14" key="1">
    <citation type="submission" date="2020-08" db="EMBL/GenBank/DDBJ databases">
        <title>Genomic insights into the carbon and energy metabolism of the first obligate autotrophic acetogenic bacterium Aceticella autotrophica gen. nov., sp. nov.</title>
        <authorList>
            <person name="Toshchakov S.V."/>
            <person name="Elcheninov A.G."/>
            <person name="Kublanov I.V."/>
            <person name="Frolov E.N."/>
            <person name="Lebedinsky A.V."/>
        </authorList>
    </citation>
    <scope>NUCLEOTIDE SEQUENCE</scope>
    <source>
        <strain evidence="14">3443-3Ac</strain>
    </source>
</reference>
<dbReference type="FunFam" id="3.30.930.10:FF:000005">
    <property type="entry name" value="Histidine--tRNA ligase"/>
    <property type="match status" value="1"/>
</dbReference>
<dbReference type="InterPro" id="IPR041715">
    <property type="entry name" value="HisRS-like_core"/>
</dbReference>
<dbReference type="GO" id="GO:0004821">
    <property type="term" value="F:histidine-tRNA ligase activity"/>
    <property type="evidence" value="ECO:0007669"/>
    <property type="project" value="UniProtKB-UniRule"/>
</dbReference>
<comment type="catalytic activity">
    <reaction evidence="10 11">
        <text>tRNA(His) + L-histidine + ATP = L-histidyl-tRNA(His) + AMP + diphosphate + H(+)</text>
        <dbReference type="Rhea" id="RHEA:17313"/>
        <dbReference type="Rhea" id="RHEA-COMP:9665"/>
        <dbReference type="Rhea" id="RHEA-COMP:9689"/>
        <dbReference type="ChEBI" id="CHEBI:15378"/>
        <dbReference type="ChEBI" id="CHEBI:30616"/>
        <dbReference type="ChEBI" id="CHEBI:33019"/>
        <dbReference type="ChEBI" id="CHEBI:57595"/>
        <dbReference type="ChEBI" id="CHEBI:78442"/>
        <dbReference type="ChEBI" id="CHEBI:78527"/>
        <dbReference type="ChEBI" id="CHEBI:456215"/>
        <dbReference type="EC" id="6.1.1.21"/>
    </reaction>
</comment>
<dbReference type="GO" id="GO:0006427">
    <property type="term" value="P:histidyl-tRNA aminoacylation"/>
    <property type="evidence" value="ECO:0007669"/>
    <property type="project" value="UniProtKB-UniRule"/>
</dbReference>
<dbReference type="EC" id="6.1.1.21" evidence="11"/>
<evidence type="ECO:0000256" key="5">
    <source>
        <dbReference type="ARBA" id="ARBA00022598"/>
    </source>
</evidence>
<evidence type="ECO:0000256" key="1">
    <source>
        <dbReference type="ARBA" id="ARBA00004496"/>
    </source>
</evidence>
<dbReference type="GO" id="GO:0016740">
    <property type="term" value="F:transferase activity"/>
    <property type="evidence" value="ECO:0007669"/>
    <property type="project" value="UniProtKB-ARBA"/>
</dbReference>
<dbReference type="InterPro" id="IPR033656">
    <property type="entry name" value="HisRS_anticodon"/>
</dbReference>
<evidence type="ECO:0000256" key="4">
    <source>
        <dbReference type="ARBA" id="ARBA00022490"/>
    </source>
</evidence>
<dbReference type="SUPFAM" id="SSF52954">
    <property type="entry name" value="Class II aaRS ABD-related"/>
    <property type="match status" value="1"/>
</dbReference>
<dbReference type="CDD" id="cd00773">
    <property type="entry name" value="HisRS-like_core"/>
    <property type="match status" value="1"/>
</dbReference>
<keyword evidence="8 11" id="KW-0648">Protein biosynthesis</keyword>
<dbReference type="AlphaFoldDB" id="A0A975AUD2"/>
<protein>
    <recommendedName>
        <fullName evidence="11">Histidine--tRNA ligase</fullName>
        <ecNumber evidence="11">6.1.1.21</ecNumber>
    </recommendedName>
    <alternativeName>
        <fullName evidence="11">Histidyl-tRNA synthetase</fullName>
        <shortName evidence="11">HisRS</shortName>
    </alternativeName>
</protein>
<dbReference type="GO" id="GO:0140096">
    <property type="term" value="F:catalytic activity, acting on a protein"/>
    <property type="evidence" value="ECO:0007669"/>
    <property type="project" value="UniProtKB-ARBA"/>
</dbReference>
<dbReference type="Gene3D" id="3.30.930.10">
    <property type="entry name" value="Bira Bifunctional Protein, Domain 2"/>
    <property type="match status" value="1"/>
</dbReference>
<gene>
    <name evidence="11" type="primary">hisS</name>
    <name evidence="14" type="ORF">ACETAC_06605</name>
</gene>
<keyword evidence="9 11" id="KW-0030">Aminoacyl-tRNA synthetase</keyword>
<dbReference type="InterPro" id="IPR006195">
    <property type="entry name" value="aa-tRNA-synth_II"/>
</dbReference>
<evidence type="ECO:0000256" key="3">
    <source>
        <dbReference type="ARBA" id="ARBA00011738"/>
    </source>
</evidence>
<evidence type="ECO:0000259" key="13">
    <source>
        <dbReference type="PROSITE" id="PS50862"/>
    </source>
</evidence>
<evidence type="ECO:0000256" key="7">
    <source>
        <dbReference type="ARBA" id="ARBA00022840"/>
    </source>
</evidence>
<dbReference type="InterPro" id="IPR045864">
    <property type="entry name" value="aa-tRNA-synth_II/BPL/LPL"/>
</dbReference>
<feature type="binding site" evidence="12">
    <location>
        <begin position="81"/>
        <end position="83"/>
    </location>
    <ligand>
        <name>L-histidine</name>
        <dbReference type="ChEBI" id="CHEBI:57595"/>
    </ligand>
</feature>